<feature type="transmembrane region" description="Helical" evidence="1">
    <location>
        <begin position="23"/>
        <end position="40"/>
    </location>
</feature>
<organism evidence="3">
    <name type="scientific">Loigolactobacillus rennini</name>
    <dbReference type="NCBI Taxonomy" id="238013"/>
    <lineage>
        <taxon>Bacteria</taxon>
        <taxon>Bacillati</taxon>
        <taxon>Bacillota</taxon>
        <taxon>Bacilli</taxon>
        <taxon>Lactobacillales</taxon>
        <taxon>Lactobacillaceae</taxon>
        <taxon>Loigolactobacillus</taxon>
    </lineage>
</organism>
<keyword evidence="1" id="KW-0812">Transmembrane</keyword>
<name>A0A1K2I678_9LACO</name>
<feature type="domain" description="GP-PDE" evidence="2">
    <location>
        <begin position="216"/>
        <end position="440"/>
    </location>
</feature>
<dbReference type="Pfam" id="PF03009">
    <property type="entry name" value="GDPD"/>
    <property type="match status" value="1"/>
</dbReference>
<dbReference type="AlphaFoldDB" id="A0A1K2I678"/>
<dbReference type="GO" id="GO:0006629">
    <property type="term" value="P:lipid metabolic process"/>
    <property type="evidence" value="ECO:0007669"/>
    <property type="project" value="InterPro"/>
</dbReference>
<gene>
    <name evidence="3" type="ORF">LREN565_0956</name>
</gene>
<feature type="transmembrane region" description="Helical" evidence="1">
    <location>
        <begin position="190"/>
        <end position="209"/>
    </location>
</feature>
<evidence type="ECO:0000313" key="3">
    <source>
        <dbReference type="EMBL" id="SFZ87843.1"/>
    </source>
</evidence>
<dbReference type="PROSITE" id="PS51704">
    <property type="entry name" value="GP_PDE"/>
    <property type="match status" value="1"/>
</dbReference>
<sequence>MLILLLTINLISCWLYQWFKQPILLFIWLLLCLFASYAWVERRCKVSVGQLLWHSLRGLLWLPFSGLLAFGLWRYCWQPPSQWLDQFNQQRWQILPLLLLAYCGLVWLAGHFSHNTWKESLLVLTGWVSRLVILAVSLLAFQVVITHLALPYQRLSARILWLFWLTGKYLLWLDLLLRLRQQRLQLSVKWWGLVLLLCFIGWSFSGQFFPRTSTTPQIIAHRGADQTSIPNTIPALKAVLPERPALAEIDLQLTSDQHFVVSHDADTRRLTGKKKIIANTSLATLQRLTLAHSHRSIHYATFGAYLAVAQHAAQPLLIEMKPALSTNICNQFRQHYQLLLPPGTQFHSARLQTVTRLQHETSQSVGYILPFTVTALPATTADFYSLDWHLLNPLVVAQAKKQGQLVYAWTVNQKWLFQALRQFGVAAVITDRTAQMQRQANQPATYTSGLMLLLLNF</sequence>
<dbReference type="InterPro" id="IPR030395">
    <property type="entry name" value="GP_PDE_dom"/>
</dbReference>
<evidence type="ECO:0000259" key="2">
    <source>
        <dbReference type="PROSITE" id="PS51704"/>
    </source>
</evidence>
<reference evidence="3" key="1">
    <citation type="submission" date="2016-11" db="EMBL/GenBank/DDBJ databases">
        <authorList>
            <person name="Jaros S."/>
            <person name="Januszkiewicz K."/>
            <person name="Wedrychowicz H."/>
        </authorList>
    </citation>
    <scope>NUCLEOTIDE SEQUENCE</scope>
    <source>
        <strain evidence="3">ACA-DC 565</strain>
    </source>
</reference>
<protein>
    <submittedName>
        <fullName evidence="3">Glycerophosphoryl diester phosphodiesterase</fullName>
        <ecNumber evidence="3">3.1.4.46</ecNumber>
    </submittedName>
</protein>
<feature type="transmembrane region" description="Helical" evidence="1">
    <location>
        <begin position="93"/>
        <end position="110"/>
    </location>
</feature>
<keyword evidence="3" id="KW-0378">Hydrolase</keyword>
<dbReference type="EMBL" id="LT634362">
    <property type="protein sequence ID" value="SFZ87843.1"/>
    <property type="molecule type" value="Genomic_DNA"/>
</dbReference>
<dbReference type="SUPFAM" id="SSF51695">
    <property type="entry name" value="PLC-like phosphodiesterases"/>
    <property type="match status" value="1"/>
</dbReference>
<evidence type="ECO:0000256" key="1">
    <source>
        <dbReference type="SAM" id="Phobius"/>
    </source>
</evidence>
<keyword evidence="1" id="KW-1133">Transmembrane helix</keyword>
<dbReference type="EC" id="3.1.4.46" evidence="3"/>
<dbReference type="GO" id="GO:0008889">
    <property type="term" value="F:glycerophosphodiester phosphodiesterase activity"/>
    <property type="evidence" value="ECO:0007669"/>
    <property type="project" value="UniProtKB-EC"/>
</dbReference>
<dbReference type="Gene3D" id="3.20.20.190">
    <property type="entry name" value="Phosphatidylinositol (PI) phosphodiesterase"/>
    <property type="match status" value="1"/>
</dbReference>
<dbReference type="PANTHER" id="PTHR46211">
    <property type="entry name" value="GLYCEROPHOSPHORYL DIESTER PHOSPHODIESTERASE"/>
    <property type="match status" value="1"/>
</dbReference>
<dbReference type="InterPro" id="IPR017946">
    <property type="entry name" value="PLC-like_Pdiesterase_TIM-brl"/>
</dbReference>
<feature type="transmembrane region" description="Helical" evidence="1">
    <location>
        <begin position="159"/>
        <end position="178"/>
    </location>
</feature>
<accession>A0A1K2I678</accession>
<keyword evidence="1" id="KW-0472">Membrane</keyword>
<proteinExistence type="predicted"/>
<feature type="transmembrane region" description="Helical" evidence="1">
    <location>
        <begin position="131"/>
        <end position="153"/>
    </location>
</feature>
<feature type="transmembrane region" description="Helical" evidence="1">
    <location>
        <begin position="52"/>
        <end position="73"/>
    </location>
</feature>
<dbReference type="PANTHER" id="PTHR46211:SF8">
    <property type="entry name" value="PHOSPHODIESTERASE"/>
    <property type="match status" value="1"/>
</dbReference>